<dbReference type="SMART" id="SM00471">
    <property type="entry name" value="HDc"/>
    <property type="match status" value="1"/>
</dbReference>
<protein>
    <submittedName>
        <fullName evidence="3">HD domain-containing phosphohydrolase</fullName>
    </submittedName>
</protein>
<dbReference type="Pfam" id="PF13487">
    <property type="entry name" value="HD_5"/>
    <property type="match status" value="1"/>
</dbReference>
<dbReference type="InterPro" id="IPR006675">
    <property type="entry name" value="HDIG_dom"/>
</dbReference>
<dbReference type="EMBL" id="JBELQD010000078">
    <property type="protein sequence ID" value="MER2292104.1"/>
    <property type="molecule type" value="Genomic_DNA"/>
</dbReference>
<comment type="caution">
    <text evidence="3">The sequence shown here is derived from an EMBL/GenBank/DDBJ whole genome shotgun (WGS) entry which is preliminary data.</text>
</comment>
<dbReference type="PROSITE" id="PS51831">
    <property type="entry name" value="HD"/>
    <property type="match status" value="1"/>
</dbReference>
<dbReference type="PANTHER" id="PTHR43155:SF2">
    <property type="entry name" value="CYCLIC DI-GMP PHOSPHODIESTERASE PA4108"/>
    <property type="match status" value="1"/>
</dbReference>
<evidence type="ECO:0000259" key="1">
    <source>
        <dbReference type="PROSITE" id="PS51831"/>
    </source>
</evidence>
<evidence type="ECO:0000313" key="3">
    <source>
        <dbReference type="EMBL" id="MER2292104.1"/>
    </source>
</evidence>
<dbReference type="PANTHER" id="PTHR43155">
    <property type="entry name" value="CYCLIC DI-GMP PHOSPHODIESTERASE PA4108-RELATED"/>
    <property type="match status" value="1"/>
</dbReference>
<dbReference type="PROSITE" id="PS51832">
    <property type="entry name" value="HD_GYP"/>
    <property type="match status" value="1"/>
</dbReference>
<evidence type="ECO:0000313" key="4">
    <source>
        <dbReference type="Proteomes" id="UP001432995"/>
    </source>
</evidence>
<dbReference type="RefSeq" id="WP_350381495.1">
    <property type="nucleotide sequence ID" value="NZ_JBELQD010000078.1"/>
</dbReference>
<proteinExistence type="predicted"/>
<dbReference type="CDD" id="cd00077">
    <property type="entry name" value="HDc"/>
    <property type="match status" value="1"/>
</dbReference>
<name>A0ABV1RB66_9HYPH</name>
<dbReference type="Gene3D" id="1.10.3210.10">
    <property type="entry name" value="Hypothetical protein af1432"/>
    <property type="match status" value="1"/>
</dbReference>
<dbReference type="InterPro" id="IPR006674">
    <property type="entry name" value="HD_domain"/>
</dbReference>
<dbReference type="NCBIfam" id="TIGR00277">
    <property type="entry name" value="HDIG"/>
    <property type="match status" value="1"/>
</dbReference>
<accession>A0ABV1RB66</accession>
<feature type="domain" description="HD-GYP" evidence="2">
    <location>
        <begin position="153"/>
        <end position="342"/>
    </location>
</feature>
<reference evidence="3" key="1">
    <citation type="submission" date="2024-06" db="EMBL/GenBank/DDBJ databases">
        <authorList>
            <person name="Campbell A.G."/>
        </authorList>
    </citation>
    <scope>NUCLEOTIDE SEQUENCE</scope>
    <source>
        <strain evidence="3">EM17</strain>
    </source>
</reference>
<feature type="domain" description="HD" evidence="1">
    <location>
        <begin position="175"/>
        <end position="294"/>
    </location>
</feature>
<evidence type="ECO:0000259" key="2">
    <source>
        <dbReference type="PROSITE" id="PS51832"/>
    </source>
</evidence>
<gene>
    <name evidence="3" type="ORF">ABS770_27995</name>
</gene>
<dbReference type="InterPro" id="IPR003607">
    <property type="entry name" value="HD/PDEase_dom"/>
</dbReference>
<dbReference type="SUPFAM" id="SSF109604">
    <property type="entry name" value="HD-domain/PDEase-like"/>
    <property type="match status" value="1"/>
</dbReference>
<keyword evidence="4" id="KW-1185">Reference proteome</keyword>
<dbReference type="Proteomes" id="UP001432995">
    <property type="component" value="Unassembled WGS sequence"/>
</dbReference>
<dbReference type="InterPro" id="IPR037522">
    <property type="entry name" value="HD_GYP_dom"/>
</dbReference>
<organism evidence="3 4">
    <name type="scientific">Methylobacterium brachiatum</name>
    <dbReference type="NCBI Taxonomy" id="269660"/>
    <lineage>
        <taxon>Bacteria</taxon>
        <taxon>Pseudomonadati</taxon>
        <taxon>Pseudomonadota</taxon>
        <taxon>Alphaproteobacteria</taxon>
        <taxon>Hyphomicrobiales</taxon>
        <taxon>Methylobacteriaceae</taxon>
        <taxon>Methylobacterium</taxon>
    </lineage>
</organism>
<sequence length="342" mass="37049">MGELLLITDDIHRGRRLSRDLGTRRPCDVHDLYDDALPAIRPALIISDVESLTSEAIVRLRRALAQLRGEGVPYLFLAHGNAARAEAQARVLGATSTAGVCDMVGALDYLQGASIPVLARTRAAEARQFFQHALFSDQPITPAAADAGTELVVRAVSDTGIDGWVRAVQQFDDATHQHCLLVAALAAAFSGALGLRPPDRHRLTRAALLHDVGKIHVPIEILNKPGRLTHSETAVMRTHAERGHAMLVGAGFDDGLMAAVRSHHEMLDGTGYPDGLRGWEIPDFVRLVTVCDVYGALIERRPYRASMSGPEAYDILQGMTGRLDDDLIRAFKPVVAAFRPAS</sequence>